<protein>
    <submittedName>
        <fullName evidence="2">Uncharacterized protein</fullName>
    </submittedName>
</protein>
<keyword evidence="3" id="KW-1185">Reference proteome</keyword>
<feature type="compositionally biased region" description="Basic residues" evidence="1">
    <location>
        <begin position="83"/>
        <end position="92"/>
    </location>
</feature>
<evidence type="ECO:0000313" key="3">
    <source>
        <dbReference type="Proteomes" id="UP000689195"/>
    </source>
</evidence>
<evidence type="ECO:0000256" key="1">
    <source>
        <dbReference type="SAM" id="MobiDB-lite"/>
    </source>
</evidence>
<dbReference type="EMBL" id="CAJJDO010000149">
    <property type="protein sequence ID" value="CAD8207896.1"/>
    <property type="molecule type" value="Genomic_DNA"/>
</dbReference>
<feature type="region of interest" description="Disordered" evidence="1">
    <location>
        <begin position="66"/>
        <end position="101"/>
    </location>
</feature>
<dbReference type="InterPro" id="IPR011107">
    <property type="entry name" value="PPI_Ypi1"/>
</dbReference>
<accession>A0A8S1Y1Z8</accession>
<dbReference type="AlphaFoldDB" id="A0A8S1Y1Z8"/>
<reference evidence="2" key="1">
    <citation type="submission" date="2021-01" db="EMBL/GenBank/DDBJ databases">
        <authorList>
            <consortium name="Genoscope - CEA"/>
            <person name="William W."/>
        </authorList>
    </citation>
    <scope>NUCLEOTIDE SEQUENCE</scope>
</reference>
<sequence length="101" mass="11836">MISLTQTEDQIQQEQTQLQQKNKITKQINKSVKWQEDIIDNENTGKLKFNVCRAKFIHQLEIDDKSDTCTSDDESNAIERDKKSKQKHKLKCSKLNLKDKS</sequence>
<proteinExistence type="predicted"/>
<dbReference type="Proteomes" id="UP000689195">
    <property type="component" value="Unassembled WGS sequence"/>
</dbReference>
<name>A0A8S1Y1Z8_9CILI</name>
<gene>
    <name evidence="2" type="ORF">PPENT_87.1.T1490021</name>
</gene>
<comment type="caution">
    <text evidence="2">The sequence shown here is derived from an EMBL/GenBank/DDBJ whole genome shotgun (WGS) entry which is preliminary data.</text>
</comment>
<dbReference type="GO" id="GO:0004865">
    <property type="term" value="F:protein serine/threonine phosphatase inhibitor activity"/>
    <property type="evidence" value="ECO:0007669"/>
    <property type="project" value="InterPro"/>
</dbReference>
<organism evidence="2 3">
    <name type="scientific">Paramecium pentaurelia</name>
    <dbReference type="NCBI Taxonomy" id="43138"/>
    <lineage>
        <taxon>Eukaryota</taxon>
        <taxon>Sar</taxon>
        <taxon>Alveolata</taxon>
        <taxon>Ciliophora</taxon>
        <taxon>Intramacronucleata</taxon>
        <taxon>Oligohymenophorea</taxon>
        <taxon>Peniculida</taxon>
        <taxon>Parameciidae</taxon>
        <taxon>Paramecium</taxon>
    </lineage>
</organism>
<dbReference type="OrthoDB" id="307488at2759"/>
<dbReference type="Pfam" id="PF07491">
    <property type="entry name" value="PPI_Ypi1"/>
    <property type="match status" value="1"/>
</dbReference>
<evidence type="ECO:0000313" key="2">
    <source>
        <dbReference type="EMBL" id="CAD8207896.1"/>
    </source>
</evidence>